<evidence type="ECO:0000313" key="4">
    <source>
        <dbReference type="EMBL" id="RHG27622.1"/>
    </source>
</evidence>
<evidence type="ECO:0000313" key="5">
    <source>
        <dbReference type="EMBL" id="RHN02178.1"/>
    </source>
</evidence>
<gene>
    <name evidence="4" type="ORF">DW264_10945</name>
    <name evidence="3" type="ORF">DW856_16690</name>
    <name evidence="2" type="ORF">DW927_19885</name>
    <name evidence="5" type="ORF">DWZ31_19300</name>
    <name evidence="1" type="ORF">GMD50_20015</name>
</gene>
<evidence type="ECO:0000313" key="3">
    <source>
        <dbReference type="EMBL" id="RHC13727.1"/>
    </source>
</evidence>
<evidence type="ECO:0000313" key="7">
    <source>
        <dbReference type="Proteomes" id="UP000283586"/>
    </source>
</evidence>
<dbReference type="EMBL" id="QRQN01000047">
    <property type="protein sequence ID" value="RHN02178.1"/>
    <property type="molecule type" value="Genomic_DNA"/>
</dbReference>
<protein>
    <submittedName>
        <fullName evidence="2">Uncharacterized protein</fullName>
    </submittedName>
</protein>
<evidence type="ECO:0000313" key="6">
    <source>
        <dbReference type="Proteomes" id="UP000283513"/>
    </source>
</evidence>
<evidence type="ECO:0000313" key="2">
    <source>
        <dbReference type="EMBL" id="RHA60716.1"/>
    </source>
</evidence>
<dbReference type="Proteomes" id="UP000478483">
    <property type="component" value="Unassembled WGS sequence"/>
</dbReference>
<sequence length="209" mass="24120">MAKRPAWSVQDDVVICENFDFMWSGGFSITQKQKNIRALHQSIYEMKHEKALEVSSKSEVRVGKEIGAFSLELDGIFLENVFQAAKQYENGGPYLDLLNVSPKQAKRDERHCNSGKLVGFVRNDEIWTLEPKTAFYDYIYISALIKNFGYDLNISEYQWFTDIEFNPQKSINCQARAVAIYVALQKTALFNSLKSKDSWITFHERHVKG</sequence>
<dbReference type="EMBL" id="QSHO01000019">
    <property type="protein sequence ID" value="RHC13727.1"/>
    <property type="molecule type" value="Genomic_DNA"/>
</dbReference>
<evidence type="ECO:0000313" key="10">
    <source>
        <dbReference type="Proteomes" id="UP000478483"/>
    </source>
</evidence>
<dbReference type="InterPro" id="IPR053913">
    <property type="entry name" value="NADAR-DarT1"/>
</dbReference>
<reference evidence="1 10" key="2">
    <citation type="journal article" date="2019" name="Nat. Med.">
        <title>A library of human gut bacterial isolates paired with longitudinal multiomics data enables mechanistic microbiome research.</title>
        <authorList>
            <person name="Poyet M."/>
            <person name="Groussin M."/>
            <person name="Gibbons S.M."/>
            <person name="Avila-Pacheco J."/>
            <person name="Jiang X."/>
            <person name="Kearney S.M."/>
            <person name="Perrotta A.R."/>
            <person name="Berdy B."/>
            <person name="Zhao S."/>
            <person name="Lieberman T.D."/>
            <person name="Swanson P.K."/>
            <person name="Smith M."/>
            <person name="Roesemann S."/>
            <person name="Alexander J.E."/>
            <person name="Rich S.A."/>
            <person name="Livny J."/>
            <person name="Vlamakis H."/>
            <person name="Clish C."/>
            <person name="Bullock K."/>
            <person name="Deik A."/>
            <person name="Scott J."/>
            <person name="Pierce K.A."/>
            <person name="Xavier R.J."/>
            <person name="Alm E.J."/>
        </authorList>
    </citation>
    <scope>NUCLEOTIDE SEQUENCE [LARGE SCALE GENOMIC DNA]</scope>
    <source>
        <strain evidence="1 10">BIOML-A1</strain>
    </source>
</reference>
<dbReference type="Proteomes" id="UP000284465">
    <property type="component" value="Unassembled WGS sequence"/>
</dbReference>
<proteinExistence type="predicted"/>
<accession>A0A3R6ADL0</accession>
<dbReference type="GeneID" id="61433985"/>
<evidence type="ECO:0000313" key="8">
    <source>
        <dbReference type="Proteomes" id="UP000284051"/>
    </source>
</evidence>
<comment type="caution">
    <text evidence="2">The sequence shown here is derived from an EMBL/GenBank/DDBJ whole genome shotgun (WGS) entry which is preliminary data.</text>
</comment>
<dbReference type="Proteomes" id="UP000283513">
    <property type="component" value="Unassembled WGS sequence"/>
</dbReference>
<name>A0A3R6ADL0_9FIRM</name>
<dbReference type="EMBL" id="WNAJ01000050">
    <property type="protein sequence ID" value="MTR87249.1"/>
    <property type="molecule type" value="Genomic_DNA"/>
</dbReference>
<dbReference type="EMBL" id="QRID01000010">
    <property type="protein sequence ID" value="RHG27622.1"/>
    <property type="molecule type" value="Genomic_DNA"/>
</dbReference>
<dbReference type="Proteomes" id="UP000284051">
    <property type="component" value="Unassembled WGS sequence"/>
</dbReference>
<organism evidence="2 9">
    <name type="scientific">Roseburia intestinalis</name>
    <dbReference type="NCBI Taxonomy" id="166486"/>
    <lineage>
        <taxon>Bacteria</taxon>
        <taxon>Bacillati</taxon>
        <taxon>Bacillota</taxon>
        <taxon>Clostridia</taxon>
        <taxon>Lachnospirales</taxon>
        <taxon>Lachnospiraceae</taxon>
        <taxon>Roseburia</taxon>
    </lineage>
</organism>
<dbReference type="EMBL" id="QSFP01000046">
    <property type="protein sequence ID" value="RHA60716.1"/>
    <property type="molecule type" value="Genomic_DNA"/>
</dbReference>
<evidence type="ECO:0000313" key="9">
    <source>
        <dbReference type="Proteomes" id="UP000284465"/>
    </source>
</evidence>
<dbReference type="Proteomes" id="UP000283586">
    <property type="component" value="Unassembled WGS sequence"/>
</dbReference>
<reference evidence="6 7" key="1">
    <citation type="submission" date="2018-08" db="EMBL/GenBank/DDBJ databases">
        <title>A genome reference for cultivated species of the human gut microbiota.</title>
        <authorList>
            <person name="Zou Y."/>
            <person name="Xue W."/>
            <person name="Luo G."/>
        </authorList>
    </citation>
    <scope>NUCLEOTIDE SEQUENCE [LARGE SCALE GENOMIC DNA]</scope>
    <source>
        <strain evidence="5 7">AF31-21AC</strain>
        <strain evidence="4 8">AM22-21LB</strain>
        <strain evidence="3 6">AM37-1AC</strain>
        <strain evidence="2 9">AM43-11</strain>
    </source>
</reference>
<dbReference type="RefSeq" id="WP_006859662.1">
    <property type="nucleotide sequence ID" value="NZ_CACRUM010000072.1"/>
</dbReference>
<dbReference type="AlphaFoldDB" id="A0A3R6ADL0"/>
<dbReference type="Pfam" id="PF22397">
    <property type="entry name" value="NADAR-DarT1"/>
    <property type="match status" value="1"/>
</dbReference>
<evidence type="ECO:0000313" key="1">
    <source>
        <dbReference type="EMBL" id="MTR87249.1"/>
    </source>
</evidence>